<dbReference type="Proteomes" id="UP001321014">
    <property type="component" value="Unassembled WGS sequence"/>
</dbReference>
<keyword evidence="3" id="KW-1185">Reference proteome</keyword>
<reference evidence="2 3" key="1">
    <citation type="submission" date="2022-10" db="EMBL/GenBank/DDBJ databases">
        <title>Ruegeria sp. nov., isolated from ocean surface water.</title>
        <authorList>
            <person name="He W."/>
            <person name="Wang L."/>
            <person name="Zhang D.-F."/>
        </authorList>
    </citation>
    <scope>NUCLEOTIDE SEQUENCE [LARGE SCALE GENOMIC DNA]</scope>
    <source>
        <strain evidence="2 3">WL0004</strain>
    </source>
</reference>
<feature type="chain" id="PRO_5046979544" evidence="1">
    <location>
        <begin position="19"/>
        <end position="263"/>
    </location>
</feature>
<comment type="caution">
    <text evidence="2">The sequence shown here is derived from an EMBL/GenBank/DDBJ whole genome shotgun (WGS) entry which is preliminary data.</text>
</comment>
<evidence type="ECO:0000313" key="3">
    <source>
        <dbReference type="Proteomes" id="UP001321014"/>
    </source>
</evidence>
<accession>A0ABT2WUI8</accession>
<feature type="signal peptide" evidence="1">
    <location>
        <begin position="1"/>
        <end position="18"/>
    </location>
</feature>
<dbReference type="EMBL" id="JAOVQN010000019">
    <property type="protein sequence ID" value="MCU9839561.1"/>
    <property type="molecule type" value="Genomic_DNA"/>
</dbReference>
<dbReference type="SUPFAM" id="SSF53300">
    <property type="entry name" value="vWA-like"/>
    <property type="match status" value="1"/>
</dbReference>
<proteinExistence type="predicted"/>
<dbReference type="InterPro" id="IPR010607">
    <property type="entry name" value="DUF1194"/>
</dbReference>
<keyword evidence="1" id="KW-0732">Signal</keyword>
<evidence type="ECO:0000256" key="1">
    <source>
        <dbReference type="SAM" id="SignalP"/>
    </source>
</evidence>
<dbReference type="InterPro" id="IPR036465">
    <property type="entry name" value="vWFA_dom_sf"/>
</dbReference>
<organism evidence="2 3">
    <name type="scientific">Ruegeria marisflavi</name>
    <dbReference type="NCBI Taxonomy" id="2984152"/>
    <lineage>
        <taxon>Bacteria</taxon>
        <taxon>Pseudomonadati</taxon>
        <taxon>Pseudomonadota</taxon>
        <taxon>Alphaproteobacteria</taxon>
        <taxon>Rhodobacterales</taxon>
        <taxon>Roseobacteraceae</taxon>
        <taxon>Ruegeria</taxon>
    </lineage>
</organism>
<dbReference type="Pfam" id="PF06707">
    <property type="entry name" value="DUF1194"/>
    <property type="match status" value="1"/>
</dbReference>
<dbReference type="CDD" id="cd00198">
    <property type="entry name" value="vWFA"/>
    <property type="match status" value="1"/>
</dbReference>
<name>A0ABT2WUI8_9RHOB</name>
<sequence length="263" mass="29009">MRHLFALCFALCALPLAAQQMVEVDVELVLAVDVSRSMTPDELDIQRRGYAAALSSDVVYGAIRGGMIGNIAVTYVEWAGESSQTVVVPWTLIDSREAVEEFARRLTAWSSPGMRRTSISGALLYSADMFEANRFTGLRRVIDISGDGPNNQGPPVTQARDRVLSKGITINGLPLMTQDEMSSTWGIPDLDVYYTNCVVGGPGAFVVPVFSWDQFAAAVRRKLVLEIAGQAQRPEATIRKAQAYDCLIGEKVWQRNRRYFDLP</sequence>
<evidence type="ECO:0000313" key="2">
    <source>
        <dbReference type="EMBL" id="MCU9839561.1"/>
    </source>
</evidence>
<dbReference type="Gene3D" id="3.40.50.410">
    <property type="entry name" value="von Willebrand factor, type A domain"/>
    <property type="match status" value="1"/>
</dbReference>
<gene>
    <name evidence="2" type="ORF">OEZ49_17440</name>
</gene>
<protein>
    <submittedName>
        <fullName evidence="2">DUF1194 domain-containing protein</fullName>
    </submittedName>
</protein>